<dbReference type="CDD" id="cd18808">
    <property type="entry name" value="SF1_C_Upf1"/>
    <property type="match status" value="1"/>
</dbReference>
<feature type="domain" description="YprB ribonuclease H-like" evidence="6">
    <location>
        <begin position="321"/>
        <end position="504"/>
    </location>
</feature>
<dbReference type="EMBL" id="JACIDR010000001">
    <property type="protein sequence ID" value="MBB3971858.1"/>
    <property type="molecule type" value="Genomic_DNA"/>
</dbReference>
<dbReference type="PANTHER" id="PTHR43788:SF8">
    <property type="entry name" value="DNA-BINDING PROTEIN SMUBP-2"/>
    <property type="match status" value="1"/>
</dbReference>
<evidence type="ECO:0000256" key="1">
    <source>
        <dbReference type="ARBA" id="ARBA00022741"/>
    </source>
</evidence>
<dbReference type="CDD" id="cd17934">
    <property type="entry name" value="DEXXQc_Upf1-like"/>
    <property type="match status" value="1"/>
</dbReference>
<keyword evidence="8" id="KW-1185">Reference proteome</keyword>
<evidence type="ECO:0000313" key="8">
    <source>
        <dbReference type="Proteomes" id="UP000528964"/>
    </source>
</evidence>
<keyword evidence="3" id="KW-0347">Helicase</keyword>
<organism evidence="7 8">
    <name type="scientific">Hansschlegelia beijingensis</name>
    <dbReference type="NCBI Taxonomy" id="1133344"/>
    <lineage>
        <taxon>Bacteria</taxon>
        <taxon>Pseudomonadati</taxon>
        <taxon>Pseudomonadota</taxon>
        <taxon>Alphaproteobacteria</taxon>
        <taxon>Hyphomicrobiales</taxon>
        <taxon>Methylopilaceae</taxon>
        <taxon>Hansschlegelia</taxon>
    </lineage>
</organism>
<name>A0A7W6CVH4_9HYPH</name>
<dbReference type="NCBIfam" id="TIGR03491">
    <property type="entry name" value="TM0106 family RecB-like putative nuclease"/>
    <property type="match status" value="1"/>
</dbReference>
<dbReference type="Pfam" id="PF13604">
    <property type="entry name" value="AAA_30"/>
    <property type="match status" value="1"/>
</dbReference>
<protein>
    <submittedName>
        <fullName evidence="7">Uncharacterized protein</fullName>
    </submittedName>
</protein>
<reference evidence="7 8" key="1">
    <citation type="submission" date="2020-08" db="EMBL/GenBank/DDBJ databases">
        <title>Genomic Encyclopedia of Type Strains, Phase IV (KMG-IV): sequencing the most valuable type-strain genomes for metagenomic binning, comparative biology and taxonomic classification.</title>
        <authorList>
            <person name="Goeker M."/>
        </authorList>
    </citation>
    <scope>NUCLEOTIDE SEQUENCE [LARGE SCALE GENOMIC DNA]</scope>
    <source>
        <strain evidence="7 8">DSM 25481</strain>
    </source>
</reference>
<evidence type="ECO:0000256" key="3">
    <source>
        <dbReference type="ARBA" id="ARBA00022806"/>
    </source>
</evidence>
<accession>A0A7W6CVH4</accession>
<feature type="domain" description="DNA2/NAM7 helicase-like C-terminal" evidence="5">
    <location>
        <begin position="922"/>
        <end position="1097"/>
    </location>
</feature>
<dbReference type="InterPro" id="IPR027417">
    <property type="entry name" value="P-loop_NTPase"/>
</dbReference>
<dbReference type="Proteomes" id="UP000528964">
    <property type="component" value="Unassembled WGS sequence"/>
</dbReference>
<dbReference type="RefSeq" id="WP_183393700.1">
    <property type="nucleotide sequence ID" value="NZ_JACIDR010000001.1"/>
</dbReference>
<evidence type="ECO:0000259" key="5">
    <source>
        <dbReference type="Pfam" id="PF13087"/>
    </source>
</evidence>
<proteinExistence type="predicted"/>
<dbReference type="InterPro" id="IPR019993">
    <property type="entry name" value="RecB_nuclease_TM0106_put"/>
</dbReference>
<gene>
    <name evidence="7" type="ORF">GGR24_000491</name>
</gene>
<dbReference type="InterPro" id="IPR041679">
    <property type="entry name" value="DNA2/NAM7-like_C"/>
</dbReference>
<dbReference type="Pfam" id="PF13087">
    <property type="entry name" value="AAA_12"/>
    <property type="match status" value="1"/>
</dbReference>
<evidence type="ECO:0000256" key="2">
    <source>
        <dbReference type="ARBA" id="ARBA00022801"/>
    </source>
</evidence>
<dbReference type="Pfam" id="PF13482">
    <property type="entry name" value="RNase_H_2"/>
    <property type="match status" value="1"/>
</dbReference>
<dbReference type="PANTHER" id="PTHR43788">
    <property type="entry name" value="DNA2/NAM7 HELICASE FAMILY MEMBER"/>
    <property type="match status" value="1"/>
</dbReference>
<dbReference type="InterPro" id="IPR038720">
    <property type="entry name" value="YprB_RNase_H-like_dom"/>
</dbReference>
<dbReference type="GO" id="GO:0043139">
    <property type="term" value="F:5'-3' DNA helicase activity"/>
    <property type="evidence" value="ECO:0007669"/>
    <property type="project" value="TreeGrafter"/>
</dbReference>
<dbReference type="InterPro" id="IPR050534">
    <property type="entry name" value="Coronavir_polyprotein_1ab"/>
</dbReference>
<evidence type="ECO:0000259" key="6">
    <source>
        <dbReference type="Pfam" id="PF13482"/>
    </source>
</evidence>
<sequence>MQLEDGRLLLSASDLVGHLNCRHLTELDRASAHRQLQRPQVWDPLLDLLRERGARHEQGYVDSLRAQGLGVVAIDGVGVDAAAVARTVEAMRAGAAVIVQGALRHSAWGGRADILLRVERPSQLGGWSYEPLDAKLARETKAGSVLQLCLYADLLAAVQGAWPETAYIVAPWTDYTPEPFRLADYAAYYRRVKAGLEDAVAGGPGATYPDPTTYCDVCRWRLACEARRREDDHLSLVAGISKIQHNELRAHGVETASALAALPTPLPWRPERGARESYERIREQARIQLEGRTAGALLYELLPVSAECGLPRLSEPSAGDIFLDLEGDPFVGEAGLEYLFGYAWAEADGAEQYRAAWALSRDAERQAFEGFIDFVLERLETYPDLHVYHFAPYEPAALKRLMGRYATREEALDRLLRAQVFVDLYAVTRRAIRASVESYSIKKLEPLYGFTREVPLVVANQALARLQAHLELGETAAIGPAERAEVEGYNRDDCISTWRLRDWLEARRSELVAAGVEVPRPEPVVGEAGEGVAAWTARIAPVMAALLQGVPDDPQARSAEQQGRWLLAHMLDWHRREQKAVWWEFFRLADLTAEDLLEERAAISGLEFVEAAGGTAAAPIHRYRFPPQETELRGGEELRSRGGGKFGKVEAISVEARWVDIKKRKDTATVHADAVFSHKLVPVEVLQESLLRLGTYVAENGLTGAGPYSAARDLLLRAPPPSGGGVVQQPGETTLDAALRLADALGPGVLPIQGPPGAGKTFTAARMICRLVDRGQTVAITANSHKVVRNLIDEVLVAAAEMSVDVICLQKPDVMEPNQARLRFAKVNGEVFAGLGSDCSVAGGTAWLWASPEAFESVDVLFVDEAAQMSLANVLAVAQCARTVVLLGDPQQLDQPLQGSHPDGTDASALHHLLEGCQTIPPERGLFLDETWRLHPRICAFTSEVFYEGRLQSRPGLEGMRLEGAGSLGGAGLRYLPVLHEGNQNASPEEAERVAALVRELLAAAPIWVDRRGQSHPLRLEDVLVIAPYNAQVFELQQRLPGARVGTVDKFQGQEAPLVIYSMTTSCHADAPRGMEFLYSLNRLNVATSRAKCVCVLAASPALLAADCRTPRQIQLVNAFCRYLELAEPV</sequence>
<dbReference type="AlphaFoldDB" id="A0A7W6CVH4"/>
<dbReference type="SUPFAM" id="SSF52540">
    <property type="entry name" value="P-loop containing nucleoside triphosphate hydrolases"/>
    <property type="match status" value="1"/>
</dbReference>
<keyword evidence="1" id="KW-0547">Nucleotide-binding</keyword>
<comment type="caution">
    <text evidence="7">The sequence shown here is derived from an EMBL/GenBank/DDBJ whole genome shotgun (WGS) entry which is preliminary data.</text>
</comment>
<keyword evidence="2" id="KW-0378">Hydrolase</keyword>
<dbReference type="InterPro" id="IPR047187">
    <property type="entry name" value="SF1_C_Upf1"/>
</dbReference>
<dbReference type="GO" id="GO:0005524">
    <property type="term" value="F:ATP binding"/>
    <property type="evidence" value="ECO:0007669"/>
    <property type="project" value="UniProtKB-KW"/>
</dbReference>
<keyword evidence="4" id="KW-0067">ATP-binding</keyword>
<evidence type="ECO:0000313" key="7">
    <source>
        <dbReference type="EMBL" id="MBB3971858.1"/>
    </source>
</evidence>
<dbReference type="GO" id="GO:0016787">
    <property type="term" value="F:hydrolase activity"/>
    <property type="evidence" value="ECO:0007669"/>
    <property type="project" value="UniProtKB-KW"/>
</dbReference>
<evidence type="ECO:0000256" key="4">
    <source>
        <dbReference type="ARBA" id="ARBA00022840"/>
    </source>
</evidence>
<dbReference type="Gene3D" id="3.40.50.300">
    <property type="entry name" value="P-loop containing nucleotide triphosphate hydrolases"/>
    <property type="match status" value="2"/>
</dbReference>